<organism evidence="1 2">
    <name type="scientific">Rubrivivax gelatinosus</name>
    <name type="common">Rhodocyclus gelatinosus</name>
    <name type="synonym">Rhodopseudomonas gelatinosa</name>
    <dbReference type="NCBI Taxonomy" id="28068"/>
    <lineage>
        <taxon>Bacteria</taxon>
        <taxon>Pseudomonadati</taxon>
        <taxon>Pseudomonadota</taxon>
        <taxon>Betaproteobacteria</taxon>
        <taxon>Burkholderiales</taxon>
        <taxon>Sphaerotilaceae</taxon>
        <taxon>Rubrivivax</taxon>
    </lineage>
</organism>
<proteinExistence type="predicted"/>
<reference evidence="1" key="1">
    <citation type="submission" date="2017-08" db="EMBL/GenBank/DDBJ databases">
        <authorList>
            <person name="Imhoff J.F."/>
            <person name="Rahn T."/>
            <person name="Kuenzel S."/>
            <person name="Neulinger S.C."/>
        </authorList>
    </citation>
    <scope>NUCLEOTIDE SEQUENCE</scope>
    <source>
        <strain evidence="1">IM 151</strain>
    </source>
</reference>
<accession>A0ABS1DNZ3</accession>
<dbReference type="EMBL" id="NRRU01000001">
    <property type="protein sequence ID" value="MBK1711295.1"/>
    <property type="molecule type" value="Genomic_DNA"/>
</dbReference>
<protein>
    <submittedName>
        <fullName evidence="1">Phage tail protein</fullName>
    </submittedName>
</protein>
<gene>
    <name evidence="1" type="ORF">CKO43_00700</name>
</gene>
<sequence length="105" mass="11142">MSNDTTTPTQVTGSTCEVQLDSPLMHGEQRITSIVLRRPRAGELRGVSLTHLLQLDVGALQAVLPRITMPTLTRAEVDQLDPADLVALGTEVAGFLVPKAARAAA</sequence>
<keyword evidence="2" id="KW-1185">Reference proteome</keyword>
<dbReference type="Pfam" id="PF10109">
    <property type="entry name" value="Phage_TAC_7"/>
    <property type="match status" value="1"/>
</dbReference>
<evidence type="ECO:0000313" key="2">
    <source>
        <dbReference type="Proteomes" id="UP001041814"/>
    </source>
</evidence>
<dbReference type="RefSeq" id="WP_200232479.1">
    <property type="nucleotide sequence ID" value="NZ_NRRT01000238.1"/>
</dbReference>
<comment type="caution">
    <text evidence="1">The sequence shown here is derived from an EMBL/GenBank/DDBJ whole genome shotgun (WGS) entry which is preliminary data.</text>
</comment>
<name>A0ABS1DNZ3_RUBGE</name>
<dbReference type="InterPro" id="IPR019289">
    <property type="entry name" value="Phage_tail_E/E"/>
</dbReference>
<evidence type="ECO:0000313" key="1">
    <source>
        <dbReference type="EMBL" id="MBK1711295.1"/>
    </source>
</evidence>
<dbReference type="Proteomes" id="UP001041814">
    <property type="component" value="Unassembled WGS sequence"/>
</dbReference>
<reference evidence="1" key="2">
    <citation type="journal article" date="2020" name="Microorganisms">
        <title>Osmotic Adaptation and Compatible Solute Biosynthesis of Phototrophic Bacteria as Revealed from Genome Analyses.</title>
        <authorList>
            <person name="Imhoff J.F."/>
            <person name="Rahn T."/>
            <person name="Kunzel S."/>
            <person name="Keller A."/>
            <person name="Neulinger S.C."/>
        </authorList>
    </citation>
    <scope>NUCLEOTIDE SEQUENCE</scope>
    <source>
        <strain evidence="1">IM 151</strain>
    </source>
</reference>